<reference evidence="1" key="1">
    <citation type="journal article" date="2021" name="Microb. Physiol.">
        <title>Proteogenomic Insights into the Physiology of Marine, Sulfate-Reducing, Filamentous Desulfonema limicola and Desulfonema magnum.</title>
        <authorList>
            <person name="Schnaars V."/>
            <person name="Wohlbrand L."/>
            <person name="Scheve S."/>
            <person name="Hinrichs C."/>
            <person name="Reinhardt R."/>
            <person name="Rabus R."/>
        </authorList>
    </citation>
    <scope>NUCLEOTIDE SEQUENCE</scope>
    <source>
        <strain evidence="1">4be13</strain>
    </source>
</reference>
<gene>
    <name evidence="1" type="ORF">dnm_003700</name>
</gene>
<evidence type="ECO:0000313" key="1">
    <source>
        <dbReference type="EMBL" id="QTA84376.1"/>
    </source>
</evidence>
<dbReference type="Proteomes" id="UP000663722">
    <property type="component" value="Chromosome"/>
</dbReference>
<organism evidence="1 2">
    <name type="scientific">Desulfonema magnum</name>
    <dbReference type="NCBI Taxonomy" id="45655"/>
    <lineage>
        <taxon>Bacteria</taxon>
        <taxon>Pseudomonadati</taxon>
        <taxon>Thermodesulfobacteriota</taxon>
        <taxon>Desulfobacteria</taxon>
        <taxon>Desulfobacterales</taxon>
        <taxon>Desulfococcaceae</taxon>
        <taxon>Desulfonema</taxon>
    </lineage>
</organism>
<dbReference type="KEGG" id="dmm:dnm_003700"/>
<evidence type="ECO:0000313" key="2">
    <source>
        <dbReference type="Proteomes" id="UP000663722"/>
    </source>
</evidence>
<dbReference type="EMBL" id="CP061800">
    <property type="protein sequence ID" value="QTA84376.1"/>
    <property type="molecule type" value="Genomic_DNA"/>
</dbReference>
<name>A0A975BFB2_9BACT</name>
<accession>A0A975BFB2</accession>
<protein>
    <submittedName>
        <fullName evidence="1">Uncharacterized protein</fullName>
    </submittedName>
</protein>
<dbReference type="AlphaFoldDB" id="A0A975BFB2"/>
<keyword evidence="2" id="KW-1185">Reference proteome</keyword>
<sequence length="44" mass="5223">MTLKSSGYDRNILISLRSKHHTRGMKYRLSSEWQNWLSDSDINP</sequence>
<proteinExistence type="predicted"/>